<dbReference type="CDD" id="cd00446">
    <property type="entry name" value="GrpE"/>
    <property type="match status" value="1"/>
</dbReference>
<evidence type="ECO:0000313" key="4">
    <source>
        <dbReference type="EMBL" id="OGG50544.1"/>
    </source>
</evidence>
<gene>
    <name evidence="4" type="ORF">A2704_02865</name>
</gene>
<comment type="similarity">
    <text evidence="1 3">Belongs to the GrpE family.</text>
</comment>
<dbReference type="PANTHER" id="PTHR21237:SF23">
    <property type="entry name" value="GRPE PROTEIN HOMOLOG, MITOCHONDRIAL"/>
    <property type="match status" value="1"/>
</dbReference>
<dbReference type="GO" id="GO:0051082">
    <property type="term" value="F:unfolded protein binding"/>
    <property type="evidence" value="ECO:0007669"/>
    <property type="project" value="TreeGrafter"/>
</dbReference>
<evidence type="ECO:0000313" key="5">
    <source>
        <dbReference type="Proteomes" id="UP000176445"/>
    </source>
</evidence>
<organism evidence="4 5">
    <name type="scientific">Candidatus Kaiserbacteria bacterium RIFCSPHIGHO2_01_FULL_54_36b</name>
    <dbReference type="NCBI Taxonomy" id="1798483"/>
    <lineage>
        <taxon>Bacteria</taxon>
        <taxon>Candidatus Kaiseribacteriota</taxon>
    </lineage>
</organism>
<dbReference type="Pfam" id="PF01025">
    <property type="entry name" value="GrpE"/>
    <property type="match status" value="1"/>
</dbReference>
<dbReference type="InterPro" id="IPR013805">
    <property type="entry name" value="GrpE_CC"/>
</dbReference>
<sequence length="128" mass="14184">KADAINSRKEALEMGERAGQRAKEALIEDIIPALDGFDMAAGSPAWESVDAGWRSGIDQIRNQLLDALSRHGVERYGKMGDIVDHAIHETVEESDGFPGEPGKIVRILRYGYKMNDRVLRPAQVIVKK</sequence>
<evidence type="ECO:0000256" key="3">
    <source>
        <dbReference type="RuleBase" id="RU004478"/>
    </source>
</evidence>
<dbReference type="PRINTS" id="PR00773">
    <property type="entry name" value="GRPEPROTEIN"/>
</dbReference>
<dbReference type="EMBL" id="MFKW01000049">
    <property type="protein sequence ID" value="OGG50544.1"/>
    <property type="molecule type" value="Genomic_DNA"/>
</dbReference>
<accession>A0A1F6CMU5</accession>
<evidence type="ECO:0000256" key="1">
    <source>
        <dbReference type="ARBA" id="ARBA00009054"/>
    </source>
</evidence>
<feature type="non-terminal residue" evidence="4">
    <location>
        <position position="1"/>
    </location>
</feature>
<dbReference type="Gene3D" id="3.90.20.20">
    <property type="match status" value="1"/>
</dbReference>
<dbReference type="AlphaFoldDB" id="A0A1F6CMU5"/>
<proteinExistence type="inferred from homology"/>
<protein>
    <submittedName>
        <fullName evidence="4">Nucleotide exchange factor GrpE</fullName>
    </submittedName>
</protein>
<dbReference type="GO" id="GO:0051087">
    <property type="term" value="F:protein-folding chaperone binding"/>
    <property type="evidence" value="ECO:0007669"/>
    <property type="project" value="InterPro"/>
</dbReference>
<reference evidence="4 5" key="1">
    <citation type="journal article" date="2016" name="Nat. Commun.">
        <title>Thousands of microbial genomes shed light on interconnected biogeochemical processes in an aquifer system.</title>
        <authorList>
            <person name="Anantharaman K."/>
            <person name="Brown C.T."/>
            <person name="Hug L.A."/>
            <person name="Sharon I."/>
            <person name="Castelle C.J."/>
            <person name="Probst A.J."/>
            <person name="Thomas B.C."/>
            <person name="Singh A."/>
            <person name="Wilkins M.J."/>
            <person name="Karaoz U."/>
            <person name="Brodie E.L."/>
            <person name="Williams K.H."/>
            <person name="Hubbard S.S."/>
            <person name="Banfield J.F."/>
        </authorList>
    </citation>
    <scope>NUCLEOTIDE SEQUENCE [LARGE SCALE GENOMIC DNA]</scope>
</reference>
<comment type="caution">
    <text evidence="4">The sequence shown here is derived from an EMBL/GenBank/DDBJ whole genome shotgun (WGS) entry which is preliminary data.</text>
</comment>
<dbReference type="PANTHER" id="PTHR21237">
    <property type="entry name" value="GRPE PROTEIN"/>
    <property type="match status" value="1"/>
</dbReference>
<dbReference type="SUPFAM" id="SSF51064">
    <property type="entry name" value="Head domain of nucleotide exchange factor GrpE"/>
    <property type="match status" value="1"/>
</dbReference>
<name>A0A1F6CMU5_9BACT</name>
<evidence type="ECO:0000256" key="2">
    <source>
        <dbReference type="ARBA" id="ARBA00023186"/>
    </source>
</evidence>
<dbReference type="Gene3D" id="2.30.22.10">
    <property type="entry name" value="Head domain of nucleotide exchange factor GrpE"/>
    <property type="match status" value="1"/>
</dbReference>
<dbReference type="GO" id="GO:0006457">
    <property type="term" value="P:protein folding"/>
    <property type="evidence" value="ECO:0007669"/>
    <property type="project" value="InterPro"/>
</dbReference>
<dbReference type="InterPro" id="IPR000740">
    <property type="entry name" value="GrpE"/>
</dbReference>
<keyword evidence="2" id="KW-0143">Chaperone</keyword>
<dbReference type="GO" id="GO:0042803">
    <property type="term" value="F:protein homodimerization activity"/>
    <property type="evidence" value="ECO:0007669"/>
    <property type="project" value="InterPro"/>
</dbReference>
<dbReference type="GO" id="GO:0000774">
    <property type="term" value="F:adenyl-nucleotide exchange factor activity"/>
    <property type="evidence" value="ECO:0007669"/>
    <property type="project" value="InterPro"/>
</dbReference>
<dbReference type="InterPro" id="IPR009012">
    <property type="entry name" value="GrpE_head"/>
</dbReference>
<dbReference type="Proteomes" id="UP000176445">
    <property type="component" value="Unassembled WGS sequence"/>
</dbReference>
<dbReference type="SUPFAM" id="SSF58014">
    <property type="entry name" value="Coiled-coil domain of nucleotide exchange factor GrpE"/>
    <property type="match status" value="1"/>
</dbReference>